<feature type="chain" id="PRO_5046201055" evidence="1">
    <location>
        <begin position="18"/>
        <end position="146"/>
    </location>
</feature>
<evidence type="ECO:0000313" key="4">
    <source>
        <dbReference type="Proteomes" id="UP001589607"/>
    </source>
</evidence>
<organism evidence="3 4">
    <name type="scientific">Flavobacterium jumunjinense</name>
    <dbReference type="NCBI Taxonomy" id="998845"/>
    <lineage>
        <taxon>Bacteria</taxon>
        <taxon>Pseudomonadati</taxon>
        <taxon>Bacteroidota</taxon>
        <taxon>Flavobacteriia</taxon>
        <taxon>Flavobacteriales</taxon>
        <taxon>Flavobacteriaceae</taxon>
        <taxon>Flavobacterium</taxon>
    </lineage>
</organism>
<dbReference type="Proteomes" id="UP001589607">
    <property type="component" value="Unassembled WGS sequence"/>
</dbReference>
<dbReference type="RefSeq" id="WP_236457363.1">
    <property type="nucleotide sequence ID" value="NZ_CBCSGE010000006.1"/>
</dbReference>
<gene>
    <name evidence="3" type="ORF">ACFFVF_05795</name>
</gene>
<sequence>MKKILLLFLFVSFFGFSQIEIETTDINSENKEVSISVIEEIPLFKECEKSEKEKHIECFNEMIQNHIKSNFNYPILAAKYGIQGTVLIQFIIGKEGKITSITSKGHQLLTDEAERIIGLIPQLKPGKQRGKPVNVRYGLPITFKLQ</sequence>
<dbReference type="PANTHER" id="PTHR33446">
    <property type="entry name" value="PROTEIN TONB-RELATED"/>
    <property type="match status" value="1"/>
</dbReference>
<dbReference type="InterPro" id="IPR037682">
    <property type="entry name" value="TonB_C"/>
</dbReference>
<evidence type="ECO:0000256" key="1">
    <source>
        <dbReference type="SAM" id="SignalP"/>
    </source>
</evidence>
<evidence type="ECO:0000259" key="2">
    <source>
        <dbReference type="PROSITE" id="PS52015"/>
    </source>
</evidence>
<dbReference type="SUPFAM" id="SSF74653">
    <property type="entry name" value="TolA/TonB C-terminal domain"/>
    <property type="match status" value="1"/>
</dbReference>
<feature type="signal peptide" evidence="1">
    <location>
        <begin position="1"/>
        <end position="17"/>
    </location>
</feature>
<feature type="domain" description="TonB C-terminal" evidence="2">
    <location>
        <begin position="58"/>
        <end position="146"/>
    </location>
</feature>
<dbReference type="InterPro" id="IPR051045">
    <property type="entry name" value="TonB-dependent_transducer"/>
</dbReference>
<keyword evidence="4" id="KW-1185">Reference proteome</keyword>
<dbReference type="PANTHER" id="PTHR33446:SF2">
    <property type="entry name" value="PROTEIN TONB"/>
    <property type="match status" value="1"/>
</dbReference>
<dbReference type="PROSITE" id="PS52015">
    <property type="entry name" value="TONB_CTD"/>
    <property type="match status" value="1"/>
</dbReference>
<protein>
    <submittedName>
        <fullName evidence="3">Energy transducer TonB</fullName>
    </submittedName>
</protein>
<name>A0ABV5GKX1_9FLAO</name>
<dbReference type="EMBL" id="JBHMEY010000012">
    <property type="protein sequence ID" value="MFB9096020.1"/>
    <property type="molecule type" value="Genomic_DNA"/>
</dbReference>
<evidence type="ECO:0000313" key="3">
    <source>
        <dbReference type="EMBL" id="MFB9096020.1"/>
    </source>
</evidence>
<keyword evidence="1" id="KW-0732">Signal</keyword>
<accession>A0ABV5GKX1</accession>
<dbReference type="Gene3D" id="3.30.1150.10">
    <property type="match status" value="1"/>
</dbReference>
<dbReference type="Pfam" id="PF03544">
    <property type="entry name" value="TonB_C"/>
    <property type="match status" value="1"/>
</dbReference>
<reference evidence="3 4" key="1">
    <citation type="submission" date="2024-09" db="EMBL/GenBank/DDBJ databases">
        <authorList>
            <person name="Sun Q."/>
            <person name="Mori K."/>
        </authorList>
    </citation>
    <scope>NUCLEOTIDE SEQUENCE [LARGE SCALE GENOMIC DNA]</scope>
    <source>
        <strain evidence="3 4">CECT 7955</strain>
    </source>
</reference>
<proteinExistence type="predicted"/>
<comment type="caution">
    <text evidence="3">The sequence shown here is derived from an EMBL/GenBank/DDBJ whole genome shotgun (WGS) entry which is preliminary data.</text>
</comment>